<name>A0ABW2KIC9_9ACTN</name>
<accession>A0ABW2KIC9</accession>
<reference evidence="3" key="1">
    <citation type="journal article" date="2019" name="Int. J. Syst. Evol. Microbiol.">
        <title>The Global Catalogue of Microorganisms (GCM) 10K type strain sequencing project: providing services to taxonomists for standard genome sequencing and annotation.</title>
        <authorList>
            <consortium name="The Broad Institute Genomics Platform"/>
            <consortium name="The Broad Institute Genome Sequencing Center for Infectious Disease"/>
            <person name="Wu L."/>
            <person name="Ma J."/>
        </authorList>
    </citation>
    <scope>NUCLEOTIDE SEQUENCE [LARGE SCALE GENOMIC DNA]</scope>
    <source>
        <strain evidence="3">CGMCC 4.7382</strain>
    </source>
</reference>
<dbReference type="Proteomes" id="UP001596540">
    <property type="component" value="Unassembled WGS sequence"/>
</dbReference>
<comment type="caution">
    <text evidence="2">The sequence shown here is derived from an EMBL/GenBank/DDBJ whole genome shotgun (WGS) entry which is preliminary data.</text>
</comment>
<evidence type="ECO:0000313" key="2">
    <source>
        <dbReference type="EMBL" id="MFC7328890.1"/>
    </source>
</evidence>
<dbReference type="RefSeq" id="WP_379871544.1">
    <property type="nucleotide sequence ID" value="NZ_JBHTBH010000006.1"/>
</dbReference>
<protein>
    <submittedName>
        <fullName evidence="2">Uncharacterized protein</fullName>
    </submittedName>
</protein>
<evidence type="ECO:0000256" key="1">
    <source>
        <dbReference type="SAM" id="MobiDB-lite"/>
    </source>
</evidence>
<dbReference type="EMBL" id="JBHTBH010000006">
    <property type="protein sequence ID" value="MFC7328890.1"/>
    <property type="molecule type" value="Genomic_DNA"/>
</dbReference>
<gene>
    <name evidence="2" type="ORF">ACFQRF_14165</name>
</gene>
<proteinExistence type="predicted"/>
<evidence type="ECO:0000313" key="3">
    <source>
        <dbReference type="Proteomes" id="UP001596540"/>
    </source>
</evidence>
<keyword evidence="3" id="KW-1185">Reference proteome</keyword>
<organism evidence="2 3">
    <name type="scientific">Marinactinospora rubrisoli</name>
    <dbReference type="NCBI Taxonomy" id="2715399"/>
    <lineage>
        <taxon>Bacteria</taxon>
        <taxon>Bacillati</taxon>
        <taxon>Actinomycetota</taxon>
        <taxon>Actinomycetes</taxon>
        <taxon>Streptosporangiales</taxon>
        <taxon>Nocardiopsidaceae</taxon>
        <taxon>Marinactinospora</taxon>
    </lineage>
</organism>
<sequence length="440" mass="46187">MTDRTRNGALSGRGTAGGLAATVTAAVAVATLLAADAGPPAGTRCDRIDPPPTADADGGFTAVAAGGPRHVWAFGTFYPAGTDPYGGDANPVPRGLRWDGRAWHELDLPASWPGATLAAAASGPDDLWVVGEEAADVERAEWFIADPAEYTAMHHDGSRWRRYVLTDLLDPALRSAEGAEPRIVTDLEVIAPDDVWLVAEIGAETSGRGGPGATREVLHFDGTEWVAAAAPATGYELAAVGPRDVFAVGTDGRQLTAERWDGTEWRPMPVPEQPLPTGTGDRDRYEFTDVHAEATDDVWAVGRLLNPDGLSSVHGAVLAHWDGSRWRVTLDDPDRSYLSVTGDGTGGLWITRGDGGVLPYPPAIDGTLVHRGADGVPAPYDVDALAPPDRVHHDAAPNPLERTSVVRVPGTTDLVVAGTLTETSDGDPVAQRGAVRLCTP</sequence>
<feature type="region of interest" description="Disordered" evidence="1">
    <location>
        <begin position="39"/>
        <end position="58"/>
    </location>
</feature>